<gene>
    <name evidence="2" type="ORF">NLU13_2469</name>
</gene>
<sequence length="300" mass="32239">MQAAFEALDDRVTDQAQKAVEVATVGNPEALAAVAPAIAGSCAVLAIYDPSSSKLRTAITGDSRAVLGSWSATADQGGNKGKFIAEQLTIDQTGFNAAEVARLQAQHPGEGPDMLSPTSGRLFGLAVTRAFGDHRIKWPYALIQAAQAKLWSWSPRPKADRSPPYLTARPEVTTRRVQPATDFVILASDGLWDVMSSADAVSCVERWLAARRAGKAEAEAGVATEGTFAVDKDGYGRYRSTPKDFAIEDLDNAAVCLAKNAFGGRRRDMFRGIMTAYSPLSRYVRDDVTIQVIFFHTPLG</sequence>
<dbReference type="Proteomes" id="UP001175261">
    <property type="component" value="Unassembled WGS sequence"/>
</dbReference>
<feature type="domain" description="PPM-type phosphatase" evidence="1">
    <location>
        <begin position="1"/>
        <end position="295"/>
    </location>
</feature>
<dbReference type="InterPro" id="IPR036457">
    <property type="entry name" value="PPM-type-like_dom_sf"/>
</dbReference>
<reference evidence="2" key="1">
    <citation type="submission" date="2022-10" db="EMBL/GenBank/DDBJ databases">
        <title>Determination and structural analysis of whole genome sequence of Sarocladium strictum F4-1.</title>
        <authorList>
            <person name="Hu L."/>
            <person name="Jiang Y."/>
        </authorList>
    </citation>
    <scope>NUCLEOTIDE SEQUENCE</scope>
    <source>
        <strain evidence="2">F4-1</strain>
    </source>
</reference>
<evidence type="ECO:0000259" key="1">
    <source>
        <dbReference type="PROSITE" id="PS51746"/>
    </source>
</evidence>
<dbReference type="SMART" id="SM00332">
    <property type="entry name" value="PP2Cc"/>
    <property type="match status" value="1"/>
</dbReference>
<evidence type="ECO:0000313" key="2">
    <source>
        <dbReference type="EMBL" id="KAK0388892.1"/>
    </source>
</evidence>
<dbReference type="GO" id="GO:0004722">
    <property type="term" value="F:protein serine/threonine phosphatase activity"/>
    <property type="evidence" value="ECO:0007669"/>
    <property type="project" value="InterPro"/>
</dbReference>
<protein>
    <recommendedName>
        <fullName evidence="1">PPM-type phosphatase domain-containing protein</fullName>
    </recommendedName>
</protein>
<name>A0AA39L9C2_SARSR</name>
<dbReference type="AlphaFoldDB" id="A0AA39L9C2"/>
<dbReference type="InterPro" id="IPR001932">
    <property type="entry name" value="PPM-type_phosphatase-like_dom"/>
</dbReference>
<dbReference type="SUPFAM" id="SSF81606">
    <property type="entry name" value="PP2C-like"/>
    <property type="match status" value="1"/>
</dbReference>
<dbReference type="PROSITE" id="PS51746">
    <property type="entry name" value="PPM_2"/>
    <property type="match status" value="1"/>
</dbReference>
<dbReference type="InterPro" id="IPR015655">
    <property type="entry name" value="PP2C"/>
</dbReference>
<proteinExistence type="predicted"/>
<comment type="caution">
    <text evidence="2">The sequence shown here is derived from an EMBL/GenBank/DDBJ whole genome shotgun (WGS) entry which is preliminary data.</text>
</comment>
<organism evidence="2 3">
    <name type="scientific">Sarocladium strictum</name>
    <name type="common">Black bundle disease fungus</name>
    <name type="synonym">Acremonium strictum</name>
    <dbReference type="NCBI Taxonomy" id="5046"/>
    <lineage>
        <taxon>Eukaryota</taxon>
        <taxon>Fungi</taxon>
        <taxon>Dikarya</taxon>
        <taxon>Ascomycota</taxon>
        <taxon>Pezizomycotina</taxon>
        <taxon>Sordariomycetes</taxon>
        <taxon>Hypocreomycetidae</taxon>
        <taxon>Hypocreales</taxon>
        <taxon>Sarocladiaceae</taxon>
        <taxon>Sarocladium</taxon>
    </lineage>
</organism>
<keyword evidence="3" id="KW-1185">Reference proteome</keyword>
<dbReference type="Pfam" id="PF00481">
    <property type="entry name" value="PP2C"/>
    <property type="match status" value="1"/>
</dbReference>
<dbReference type="CDD" id="cd00143">
    <property type="entry name" value="PP2Cc"/>
    <property type="match status" value="1"/>
</dbReference>
<dbReference type="PANTHER" id="PTHR47992">
    <property type="entry name" value="PROTEIN PHOSPHATASE"/>
    <property type="match status" value="1"/>
</dbReference>
<accession>A0AA39L9C2</accession>
<dbReference type="Gene3D" id="3.60.40.10">
    <property type="entry name" value="PPM-type phosphatase domain"/>
    <property type="match status" value="1"/>
</dbReference>
<evidence type="ECO:0000313" key="3">
    <source>
        <dbReference type="Proteomes" id="UP001175261"/>
    </source>
</evidence>
<dbReference type="EMBL" id="JAPDFR010000002">
    <property type="protein sequence ID" value="KAK0388892.1"/>
    <property type="molecule type" value="Genomic_DNA"/>
</dbReference>